<organism evidence="6 7">
    <name type="scientific">Rhizopogon vesiculosus</name>
    <dbReference type="NCBI Taxonomy" id="180088"/>
    <lineage>
        <taxon>Eukaryota</taxon>
        <taxon>Fungi</taxon>
        <taxon>Dikarya</taxon>
        <taxon>Basidiomycota</taxon>
        <taxon>Agaricomycotina</taxon>
        <taxon>Agaricomycetes</taxon>
        <taxon>Agaricomycetidae</taxon>
        <taxon>Boletales</taxon>
        <taxon>Suillineae</taxon>
        <taxon>Rhizopogonaceae</taxon>
        <taxon>Rhizopogon</taxon>
    </lineage>
</organism>
<dbReference type="SUPFAM" id="SSF54001">
    <property type="entry name" value="Cysteine proteinases"/>
    <property type="match status" value="1"/>
</dbReference>
<dbReference type="EMBL" id="LVVM01001990">
    <property type="protein sequence ID" value="OJA17488.1"/>
    <property type="molecule type" value="Genomic_DNA"/>
</dbReference>
<dbReference type="InterPro" id="IPR003653">
    <property type="entry name" value="Peptidase_C48_C"/>
</dbReference>
<name>A0A1J8QVK5_9AGAM</name>
<dbReference type="GO" id="GO:0016926">
    <property type="term" value="P:protein desumoylation"/>
    <property type="evidence" value="ECO:0007669"/>
    <property type="project" value="TreeGrafter"/>
</dbReference>
<dbReference type="Gene3D" id="3.40.395.10">
    <property type="entry name" value="Adenoviral Proteinase, Chain A"/>
    <property type="match status" value="1"/>
</dbReference>
<protein>
    <recommendedName>
        <fullName evidence="5">Ubiquitin-like protease family profile domain-containing protein</fullName>
    </recommendedName>
</protein>
<dbReference type="AlphaFoldDB" id="A0A1J8QVK5"/>
<gene>
    <name evidence="6" type="ORF">AZE42_11232</name>
</gene>
<comment type="similarity">
    <text evidence="1">Belongs to the peptidase C48 family.</text>
</comment>
<evidence type="ECO:0000313" key="6">
    <source>
        <dbReference type="EMBL" id="OJA17488.1"/>
    </source>
</evidence>
<evidence type="ECO:0000256" key="1">
    <source>
        <dbReference type="ARBA" id="ARBA00005234"/>
    </source>
</evidence>
<dbReference type="GO" id="GO:0016929">
    <property type="term" value="F:deSUMOylase activity"/>
    <property type="evidence" value="ECO:0007669"/>
    <property type="project" value="TreeGrafter"/>
</dbReference>
<keyword evidence="4" id="KW-0788">Thiol protease</keyword>
<dbReference type="PANTHER" id="PTHR12606:SF136">
    <property type="entry name" value="ULP1 PROTEASE FAMILY PROTEIN"/>
    <property type="match status" value="1"/>
</dbReference>
<accession>A0A1J8QVK5</accession>
<comment type="caution">
    <text evidence="6">The sequence shown here is derived from an EMBL/GenBank/DDBJ whole genome shotgun (WGS) entry which is preliminary data.</text>
</comment>
<feature type="domain" description="Ubiquitin-like protease family profile" evidence="5">
    <location>
        <begin position="63"/>
        <end position="237"/>
    </location>
</feature>
<evidence type="ECO:0000259" key="5">
    <source>
        <dbReference type="PROSITE" id="PS50600"/>
    </source>
</evidence>
<reference evidence="6 7" key="1">
    <citation type="submission" date="2016-03" db="EMBL/GenBank/DDBJ databases">
        <title>Comparative genomics of the ectomycorrhizal sister species Rhizopogon vinicolor and Rhizopogon vesiculosus (Basidiomycota: Boletales) reveals a divergence of the mating type B locus.</title>
        <authorList>
            <person name="Mujic A.B."/>
            <person name="Kuo A."/>
            <person name="Tritt A."/>
            <person name="Lipzen A."/>
            <person name="Chen C."/>
            <person name="Johnson J."/>
            <person name="Sharma A."/>
            <person name="Barry K."/>
            <person name="Grigoriev I.V."/>
            <person name="Spatafora J.W."/>
        </authorList>
    </citation>
    <scope>NUCLEOTIDE SEQUENCE [LARGE SCALE GENOMIC DNA]</scope>
    <source>
        <strain evidence="6 7">AM-OR11-056</strain>
    </source>
</reference>
<evidence type="ECO:0000256" key="2">
    <source>
        <dbReference type="ARBA" id="ARBA00022670"/>
    </source>
</evidence>
<dbReference type="InterPro" id="IPR038765">
    <property type="entry name" value="Papain-like_cys_pep_sf"/>
</dbReference>
<dbReference type="Proteomes" id="UP000183567">
    <property type="component" value="Unassembled WGS sequence"/>
</dbReference>
<evidence type="ECO:0000256" key="4">
    <source>
        <dbReference type="ARBA" id="ARBA00022807"/>
    </source>
</evidence>
<sequence>MSREEVEDFDSMDYITDAHAVIVWEPPEALLIDDFYIPRKENITIAGIIDTRIWPSQGGFPHQIFEPKDIALLASLTACLNDVCINGCAVLLFSKLNNLAIPVHCALLSSHDLPHIRYNAPDVILWRNVSWTSYWEKDIWILPIHRPSNIGHWVLCVVRFSSKELHLFDSLAEKKPWKHDVKDIMKLIARFLAIAHQQHHDVPTDLDGWTAKPLNVMPIQSNAYDCGVWVLAVIIAILRGCHVTAVHEHDMDHLRHYLRALILSIPSN</sequence>
<keyword evidence="7" id="KW-1185">Reference proteome</keyword>
<dbReference type="GO" id="GO:0006508">
    <property type="term" value="P:proteolysis"/>
    <property type="evidence" value="ECO:0007669"/>
    <property type="project" value="UniProtKB-KW"/>
</dbReference>
<dbReference type="STRING" id="180088.A0A1J8QVK5"/>
<evidence type="ECO:0000313" key="7">
    <source>
        <dbReference type="Proteomes" id="UP000183567"/>
    </source>
</evidence>
<keyword evidence="3" id="KW-0378">Hydrolase</keyword>
<proteinExistence type="inferred from homology"/>
<evidence type="ECO:0000256" key="3">
    <source>
        <dbReference type="ARBA" id="ARBA00022801"/>
    </source>
</evidence>
<dbReference type="Pfam" id="PF02902">
    <property type="entry name" value="Peptidase_C48"/>
    <property type="match status" value="1"/>
</dbReference>
<dbReference type="GO" id="GO:0005634">
    <property type="term" value="C:nucleus"/>
    <property type="evidence" value="ECO:0007669"/>
    <property type="project" value="TreeGrafter"/>
</dbReference>
<dbReference type="PROSITE" id="PS50600">
    <property type="entry name" value="ULP_PROTEASE"/>
    <property type="match status" value="1"/>
</dbReference>
<dbReference type="OrthoDB" id="2976051at2759"/>
<dbReference type="PANTHER" id="PTHR12606">
    <property type="entry name" value="SENTRIN/SUMO-SPECIFIC PROTEASE"/>
    <property type="match status" value="1"/>
</dbReference>
<keyword evidence="2" id="KW-0645">Protease</keyword>